<dbReference type="Proteomes" id="UP001139157">
    <property type="component" value="Unassembled WGS sequence"/>
</dbReference>
<dbReference type="AlphaFoldDB" id="A0A9X2E3A0"/>
<comment type="caution">
    <text evidence="2">The sequence shown here is derived from an EMBL/GenBank/DDBJ whole genome shotgun (WGS) entry which is preliminary data.</text>
</comment>
<dbReference type="RefSeq" id="WP_251910100.1">
    <property type="nucleotide sequence ID" value="NZ_JAMRXG010000002.1"/>
</dbReference>
<dbReference type="Gene3D" id="3.40.50.720">
    <property type="entry name" value="NAD(P)-binding Rossmann-like Domain"/>
    <property type="match status" value="1"/>
</dbReference>
<evidence type="ECO:0000259" key="1">
    <source>
        <dbReference type="Pfam" id="PF13460"/>
    </source>
</evidence>
<name>A0A9X2E3A0_9NOCA</name>
<dbReference type="SUPFAM" id="SSF51735">
    <property type="entry name" value="NAD(P)-binding Rossmann-fold domains"/>
    <property type="match status" value="1"/>
</dbReference>
<dbReference type="Pfam" id="PF13460">
    <property type="entry name" value="NAD_binding_10"/>
    <property type="match status" value="1"/>
</dbReference>
<keyword evidence="3" id="KW-1185">Reference proteome</keyword>
<gene>
    <name evidence="2" type="ORF">NDR86_06500</name>
</gene>
<reference evidence="2" key="1">
    <citation type="submission" date="2022-06" db="EMBL/GenBank/DDBJ databases">
        <title>Novel species in genus nocardia.</title>
        <authorList>
            <person name="Li F."/>
        </authorList>
    </citation>
    <scope>NUCLEOTIDE SEQUENCE</scope>
    <source>
        <strain evidence="2">CDC141</strain>
    </source>
</reference>
<evidence type="ECO:0000313" key="3">
    <source>
        <dbReference type="Proteomes" id="UP001139157"/>
    </source>
</evidence>
<feature type="domain" description="NAD(P)-binding" evidence="1">
    <location>
        <begin position="7"/>
        <end position="176"/>
    </location>
</feature>
<dbReference type="PANTHER" id="PTHR43162:SF1">
    <property type="entry name" value="PRESTALK A DIFFERENTIATION PROTEIN A"/>
    <property type="match status" value="1"/>
</dbReference>
<protein>
    <submittedName>
        <fullName evidence="2">NAD(P)H-binding protein</fullName>
    </submittedName>
</protein>
<evidence type="ECO:0000313" key="2">
    <source>
        <dbReference type="EMBL" id="MCM6773119.1"/>
    </source>
</evidence>
<accession>A0A9X2E3A0</accession>
<sequence length="267" mass="28309">MTCLVTGARGIVGRTVIDRLRAAGIPVRAASSRPGDTALPAEVEVVGLDPQRPATYTTALDGVERVFMYAAAEGLEHFIAAAKSAGVRHIALLSSIAAEAPGNPIGDHHLGVERPLRASGLPVTILRPGAFAANARMWQGTIGSERVVRHPFPDVQQSPIHEADLADAAVTALTTPGHADRIYPLTGPQSLSFRTMVELLAAAVGEPIRLEHITYDQAAEFVYRPVLELWSRAGTGPAPVGPTVESVTGKPGRTFAEWAADHARDFR</sequence>
<dbReference type="InterPro" id="IPR051604">
    <property type="entry name" value="Ergot_Alk_Oxidoreductase"/>
</dbReference>
<dbReference type="EMBL" id="JAMRXG010000002">
    <property type="protein sequence ID" value="MCM6773119.1"/>
    <property type="molecule type" value="Genomic_DNA"/>
</dbReference>
<organism evidence="2 3">
    <name type="scientific">Nocardia pulmonis</name>
    <dbReference type="NCBI Taxonomy" id="2951408"/>
    <lineage>
        <taxon>Bacteria</taxon>
        <taxon>Bacillati</taxon>
        <taxon>Actinomycetota</taxon>
        <taxon>Actinomycetes</taxon>
        <taxon>Mycobacteriales</taxon>
        <taxon>Nocardiaceae</taxon>
        <taxon>Nocardia</taxon>
    </lineage>
</organism>
<dbReference type="InterPro" id="IPR016040">
    <property type="entry name" value="NAD(P)-bd_dom"/>
</dbReference>
<dbReference type="InterPro" id="IPR036291">
    <property type="entry name" value="NAD(P)-bd_dom_sf"/>
</dbReference>
<proteinExistence type="predicted"/>
<dbReference type="PANTHER" id="PTHR43162">
    <property type="match status" value="1"/>
</dbReference>